<reference evidence="1" key="1">
    <citation type="submission" date="2021-08" db="EMBL/GenBank/DDBJ databases">
        <title>WGS assembly of Ceratopteris richardii.</title>
        <authorList>
            <person name="Marchant D.B."/>
            <person name="Chen G."/>
            <person name="Jenkins J."/>
            <person name="Shu S."/>
            <person name="Leebens-Mack J."/>
            <person name="Grimwood J."/>
            <person name="Schmutz J."/>
            <person name="Soltis P."/>
            <person name="Soltis D."/>
            <person name="Chen Z.-H."/>
        </authorList>
    </citation>
    <scope>NUCLEOTIDE SEQUENCE</scope>
    <source>
        <strain evidence="1">Whitten #5841</strain>
        <tissue evidence="1">Leaf</tissue>
    </source>
</reference>
<dbReference type="AlphaFoldDB" id="A0A8T2QPT6"/>
<comment type="caution">
    <text evidence="1">The sequence shown here is derived from an EMBL/GenBank/DDBJ whole genome shotgun (WGS) entry which is preliminary data.</text>
</comment>
<dbReference type="OMA" id="SEDAFWF"/>
<accession>A0A8T2QPT6</accession>
<proteinExistence type="predicted"/>
<keyword evidence="2" id="KW-1185">Reference proteome</keyword>
<evidence type="ECO:0000313" key="1">
    <source>
        <dbReference type="EMBL" id="KAH7285594.1"/>
    </source>
</evidence>
<evidence type="ECO:0000313" key="2">
    <source>
        <dbReference type="Proteomes" id="UP000825935"/>
    </source>
</evidence>
<dbReference type="PANTHER" id="PTHR35312:SF1">
    <property type="entry name" value="OS07G0641800 PROTEIN"/>
    <property type="match status" value="1"/>
</dbReference>
<protein>
    <submittedName>
        <fullName evidence="1">Uncharacterized protein</fullName>
    </submittedName>
</protein>
<gene>
    <name evidence="1" type="ORF">KP509_33G035800</name>
</gene>
<dbReference type="EMBL" id="CM035438">
    <property type="protein sequence ID" value="KAH7285594.1"/>
    <property type="molecule type" value="Genomic_DNA"/>
</dbReference>
<dbReference type="Proteomes" id="UP000825935">
    <property type="component" value="Chromosome 33"/>
</dbReference>
<organism evidence="1 2">
    <name type="scientific">Ceratopteris richardii</name>
    <name type="common">Triangle waterfern</name>
    <dbReference type="NCBI Taxonomy" id="49495"/>
    <lineage>
        <taxon>Eukaryota</taxon>
        <taxon>Viridiplantae</taxon>
        <taxon>Streptophyta</taxon>
        <taxon>Embryophyta</taxon>
        <taxon>Tracheophyta</taxon>
        <taxon>Polypodiopsida</taxon>
        <taxon>Polypodiidae</taxon>
        <taxon>Polypodiales</taxon>
        <taxon>Pteridineae</taxon>
        <taxon>Pteridaceae</taxon>
        <taxon>Parkerioideae</taxon>
        <taxon>Ceratopteris</taxon>
    </lineage>
</organism>
<name>A0A8T2QPT6_CERRI</name>
<dbReference type="OrthoDB" id="1932122at2759"/>
<sequence>MNEEQFRRVLDLFPRVRSASYCEQEDIGDSDLPSTTIDQYLRPVHFSQSRDLLSVQDKTGQEDIFWNRLRETVEKKLGPEDAAQFCEHFKQAHEALVYAARNSKIIQKASIVWEQKNNYTDS</sequence>
<dbReference type="PANTHER" id="PTHR35312">
    <property type="entry name" value="OS07G0641800 PROTEIN"/>
    <property type="match status" value="1"/>
</dbReference>